<feature type="chain" id="PRO_5043837760" description="Outer membrane protein beta-barrel domain-containing protein" evidence="1">
    <location>
        <begin position="21"/>
        <end position="219"/>
    </location>
</feature>
<dbReference type="AlphaFoldDB" id="A0AAT9FPH4"/>
<reference evidence="2" key="1">
    <citation type="submission" date="2024-07" db="EMBL/GenBank/DDBJ databases">
        <title>Complete genome sequence of Verrucomicrobiaceae bacterium NT6N.</title>
        <authorList>
            <person name="Huang C."/>
            <person name="Takami H."/>
            <person name="Hamasaki K."/>
        </authorList>
    </citation>
    <scope>NUCLEOTIDE SEQUENCE</scope>
    <source>
        <strain evidence="2">NT6N</strain>
    </source>
</reference>
<feature type="signal peptide" evidence="1">
    <location>
        <begin position="1"/>
        <end position="20"/>
    </location>
</feature>
<dbReference type="InterPro" id="IPR011250">
    <property type="entry name" value="OMP/PagP_B-barrel"/>
</dbReference>
<protein>
    <recommendedName>
        <fullName evidence="3">Outer membrane protein beta-barrel domain-containing protein</fullName>
    </recommendedName>
</protein>
<accession>A0AAT9FPH4</accession>
<gene>
    <name evidence="2" type="ORF">NT6N_29030</name>
</gene>
<organism evidence="2">
    <name type="scientific">Oceaniferula spumae</name>
    <dbReference type="NCBI Taxonomy" id="2979115"/>
    <lineage>
        <taxon>Bacteria</taxon>
        <taxon>Pseudomonadati</taxon>
        <taxon>Verrucomicrobiota</taxon>
        <taxon>Verrucomicrobiia</taxon>
        <taxon>Verrucomicrobiales</taxon>
        <taxon>Verrucomicrobiaceae</taxon>
        <taxon>Oceaniferula</taxon>
    </lineage>
</organism>
<dbReference type="Gene3D" id="2.40.160.20">
    <property type="match status" value="1"/>
</dbReference>
<keyword evidence="1" id="KW-0732">Signal</keyword>
<sequence length="219" mass="24044">MKNTALTILAGLGLATMAQAGSDYSPQPIPVAPAPSCLWTWFAGGSYGQIDGDDWDEDIYTLHIGIERKCADNPCGSHAFFLEVGYTEKDETFDIVFVPDPPVAVFVNEHDFEARIVPITLNYKYECSLAGNLNWYVGAGVGVALVDLDISGQNVDGSWDDTVFYGHIFAGLTYNVSESFEIYGGARYIFMDDPDVAGYDEALSLDEDVHYELGARFNF</sequence>
<evidence type="ECO:0008006" key="3">
    <source>
        <dbReference type="Google" id="ProtNLM"/>
    </source>
</evidence>
<proteinExistence type="predicted"/>
<dbReference type="EMBL" id="AP026866">
    <property type="protein sequence ID" value="BDS07863.1"/>
    <property type="molecule type" value="Genomic_DNA"/>
</dbReference>
<dbReference type="KEGG" id="osu:NT6N_29030"/>
<evidence type="ECO:0000256" key="1">
    <source>
        <dbReference type="SAM" id="SignalP"/>
    </source>
</evidence>
<dbReference type="SUPFAM" id="SSF56925">
    <property type="entry name" value="OMPA-like"/>
    <property type="match status" value="1"/>
</dbReference>
<evidence type="ECO:0000313" key="2">
    <source>
        <dbReference type="EMBL" id="BDS07863.1"/>
    </source>
</evidence>
<name>A0AAT9FPH4_9BACT</name>